<keyword evidence="4" id="KW-1185">Reference proteome</keyword>
<dbReference type="GeneID" id="70185131"/>
<keyword evidence="3" id="KW-0378">Hydrolase</keyword>
<comment type="caution">
    <text evidence="3">The sequence shown here is derived from an EMBL/GenBank/DDBJ whole genome shotgun (WGS) entry which is preliminary data.</text>
</comment>
<accession>A0A9P8XVC9</accession>
<dbReference type="RefSeq" id="XP_046006848.1">
    <property type="nucleotide sequence ID" value="XM_046155585.1"/>
</dbReference>
<dbReference type="SUPFAM" id="SSF53474">
    <property type="entry name" value="alpha/beta-Hydrolases"/>
    <property type="match status" value="1"/>
</dbReference>
<organism evidence="3 4">
    <name type="scientific">Microdochium trichocladiopsis</name>
    <dbReference type="NCBI Taxonomy" id="1682393"/>
    <lineage>
        <taxon>Eukaryota</taxon>
        <taxon>Fungi</taxon>
        <taxon>Dikarya</taxon>
        <taxon>Ascomycota</taxon>
        <taxon>Pezizomycotina</taxon>
        <taxon>Sordariomycetes</taxon>
        <taxon>Xylariomycetidae</taxon>
        <taxon>Xylariales</taxon>
        <taxon>Microdochiaceae</taxon>
        <taxon>Microdochium</taxon>
    </lineage>
</organism>
<dbReference type="Proteomes" id="UP000756346">
    <property type="component" value="Unassembled WGS sequence"/>
</dbReference>
<dbReference type="Pfam" id="PF00561">
    <property type="entry name" value="Abhydrolase_1"/>
    <property type="match status" value="1"/>
</dbReference>
<evidence type="ECO:0000256" key="1">
    <source>
        <dbReference type="SAM" id="MobiDB-lite"/>
    </source>
</evidence>
<evidence type="ECO:0000313" key="3">
    <source>
        <dbReference type="EMBL" id="KAH7018581.1"/>
    </source>
</evidence>
<name>A0A9P8XVC9_9PEZI</name>
<dbReference type="InterPro" id="IPR029058">
    <property type="entry name" value="AB_hydrolase_fold"/>
</dbReference>
<dbReference type="InterPro" id="IPR000073">
    <property type="entry name" value="AB_hydrolase_1"/>
</dbReference>
<proteinExistence type="predicted"/>
<evidence type="ECO:0000259" key="2">
    <source>
        <dbReference type="Pfam" id="PF00561"/>
    </source>
</evidence>
<dbReference type="GO" id="GO:0016787">
    <property type="term" value="F:hydrolase activity"/>
    <property type="evidence" value="ECO:0007669"/>
    <property type="project" value="UniProtKB-KW"/>
</dbReference>
<dbReference type="EMBL" id="JAGTJQ010000011">
    <property type="protein sequence ID" value="KAH7018581.1"/>
    <property type="molecule type" value="Genomic_DNA"/>
</dbReference>
<reference evidence="3" key="1">
    <citation type="journal article" date="2021" name="Nat. Commun.">
        <title>Genetic determinants of endophytism in the Arabidopsis root mycobiome.</title>
        <authorList>
            <person name="Mesny F."/>
            <person name="Miyauchi S."/>
            <person name="Thiergart T."/>
            <person name="Pickel B."/>
            <person name="Atanasova L."/>
            <person name="Karlsson M."/>
            <person name="Huettel B."/>
            <person name="Barry K.W."/>
            <person name="Haridas S."/>
            <person name="Chen C."/>
            <person name="Bauer D."/>
            <person name="Andreopoulos W."/>
            <person name="Pangilinan J."/>
            <person name="LaButti K."/>
            <person name="Riley R."/>
            <person name="Lipzen A."/>
            <person name="Clum A."/>
            <person name="Drula E."/>
            <person name="Henrissat B."/>
            <person name="Kohler A."/>
            <person name="Grigoriev I.V."/>
            <person name="Martin F.M."/>
            <person name="Hacquard S."/>
        </authorList>
    </citation>
    <scope>NUCLEOTIDE SEQUENCE</scope>
    <source>
        <strain evidence="3">MPI-CAGE-CH-0230</strain>
    </source>
</reference>
<evidence type="ECO:0000313" key="4">
    <source>
        <dbReference type="Proteomes" id="UP000756346"/>
    </source>
</evidence>
<sequence>MRAAAAAAAASTSATSTLARSLQARASSTHDATFRLPDGRALGYAEYGSPRGLPLFVLHGFPSSRLEAGPLDSIGQRKGIRIISLDRPGFGLSTPQPGRTMTDFAWDMAAFARAMNIRRFAVAGFSGGGPYALACAHVLPRQTVGAVGMFASGPPWAAGAEMMSRPRRVMRWMAVHWPWGLRVLLDAVMGTLRWVSQTQFVKRKTEEWLVAQDEKKDSGELAKLDQGEHVEDESGEGEKENKESKTVSERREILFRIVDEPFAQGAAATVEEAALLSAPEWGFRLEDVEYAPAVRIWHGTDDTNAPIAAIRYLADKVPHAVLTELAGKTHYTVYPYIEKALDELAEDFKRGG</sequence>
<feature type="domain" description="AB hydrolase-1" evidence="2">
    <location>
        <begin position="54"/>
        <end position="320"/>
    </location>
</feature>
<gene>
    <name evidence="3" type="ORF">B0I36DRAFT_336244</name>
</gene>
<feature type="region of interest" description="Disordered" evidence="1">
    <location>
        <begin position="220"/>
        <end position="246"/>
    </location>
</feature>
<feature type="compositionally biased region" description="Basic and acidic residues" evidence="1">
    <location>
        <begin position="236"/>
        <end position="246"/>
    </location>
</feature>
<protein>
    <submittedName>
        <fullName evidence="3">Alpha/Beta hydrolase protein</fullName>
    </submittedName>
</protein>
<dbReference type="OrthoDB" id="294702at2759"/>
<dbReference type="PANTHER" id="PTHR45763:SF46">
    <property type="entry name" value="AB HYDROLASE-1 DOMAIN-CONTAINING PROTEIN"/>
    <property type="match status" value="1"/>
</dbReference>
<feature type="compositionally biased region" description="Basic and acidic residues" evidence="1">
    <location>
        <begin position="220"/>
        <end position="229"/>
    </location>
</feature>
<dbReference type="Gene3D" id="3.40.50.1820">
    <property type="entry name" value="alpha/beta hydrolase"/>
    <property type="match status" value="1"/>
</dbReference>
<dbReference type="AlphaFoldDB" id="A0A9P8XVC9"/>
<dbReference type="PANTHER" id="PTHR45763">
    <property type="entry name" value="HYDROLASE, ALPHA/BETA FOLD FAMILY PROTEIN, EXPRESSED-RELATED"/>
    <property type="match status" value="1"/>
</dbReference>